<gene>
    <name evidence="1" type="ORF">NCTC5798_06046</name>
</gene>
<accession>A0A379Y1R6</accession>
<evidence type="ECO:0000313" key="1">
    <source>
        <dbReference type="EMBL" id="SUI39605.1"/>
    </source>
</evidence>
<evidence type="ECO:0000313" key="2">
    <source>
        <dbReference type="Proteomes" id="UP000255534"/>
    </source>
</evidence>
<dbReference type="EMBL" id="UGXK01000002">
    <property type="protein sequence ID" value="SUI39605.1"/>
    <property type="molecule type" value="Genomic_DNA"/>
</dbReference>
<protein>
    <submittedName>
        <fullName evidence="1">Phage protein</fullName>
    </submittedName>
</protein>
<sequence>MERPVHHKVAMSVHATESVTDSKTAEFGFYPKRLDLKTDCFSLATLSDHDSASKYIKDHPNVENGWFYAELHETYDLRGNVITRPYSGRVFCMPKTHKLVLNGSYSEDDVCFVIWCLSFFTGMRLTSTQAGFLDATPVKPGTLVDFCLSGSNESDAIQLALNFLNKEDRQVTTCMRLAAVIHALFLSQNPKNLHFEKFQYLYMALDGCFSIIWDERDKTKKIKKPLHSDRVYWMCDTLGMPIPFWADGEDNIAAVRNENFHEAIFFGQPLGFSAYGSEQSGTVRNAILLQMEALICRYLVALLGGTDTSYINSPLNTREYFSLKLK</sequence>
<reference evidence="1 2" key="1">
    <citation type="submission" date="2018-06" db="EMBL/GenBank/DDBJ databases">
        <authorList>
            <consortium name="Pathogen Informatics"/>
            <person name="Doyle S."/>
        </authorList>
    </citation>
    <scope>NUCLEOTIDE SEQUENCE [LARGE SCALE GENOMIC DNA]</scope>
    <source>
        <strain evidence="1 2">NCTC5798</strain>
    </source>
</reference>
<proteinExistence type="predicted"/>
<dbReference type="Proteomes" id="UP000255534">
    <property type="component" value="Unassembled WGS sequence"/>
</dbReference>
<dbReference type="AlphaFoldDB" id="A0A379Y1R6"/>
<name>A0A379Y1R6_SALET</name>
<organism evidence="1 2">
    <name type="scientific">Salmonella enterica I</name>
    <dbReference type="NCBI Taxonomy" id="59201"/>
    <lineage>
        <taxon>Bacteria</taxon>
        <taxon>Pseudomonadati</taxon>
        <taxon>Pseudomonadota</taxon>
        <taxon>Gammaproteobacteria</taxon>
        <taxon>Enterobacterales</taxon>
        <taxon>Enterobacteriaceae</taxon>
        <taxon>Salmonella</taxon>
    </lineage>
</organism>